<dbReference type="Gene3D" id="2.30.30.910">
    <property type="match status" value="1"/>
</dbReference>
<keyword evidence="9" id="KW-1185">Reference proteome</keyword>
<comment type="similarity">
    <text evidence="1 5">Belongs to the FlgD family.</text>
</comment>
<evidence type="ECO:0000313" key="8">
    <source>
        <dbReference type="EMBL" id="WPL19764.1"/>
    </source>
</evidence>
<gene>
    <name evidence="8" type="primary">flgD</name>
    <name evidence="8" type="ORF">Thiowin_04908</name>
</gene>
<reference evidence="8 9" key="1">
    <citation type="journal article" date="2023" name="Microorganisms">
        <title>Thiorhodovibrio frisius and Trv. litoralis spp. nov., Two Novel Members from a Clade of Fastidious Purple Sulfur Bacteria That Exhibit Unique Red-Shifted Light-Harvesting Capabilities.</title>
        <authorList>
            <person name="Methner A."/>
            <person name="Kuzyk S.B."/>
            <person name="Petersen J."/>
            <person name="Bauer S."/>
            <person name="Brinkmann H."/>
            <person name="Sichau K."/>
            <person name="Wanner G."/>
            <person name="Wolf J."/>
            <person name="Neumann-Schaal M."/>
            <person name="Henke P."/>
            <person name="Tank M."/>
            <person name="Sproer C."/>
            <person name="Bunk B."/>
            <person name="Overmann J."/>
        </authorList>
    </citation>
    <scope>NUCLEOTIDE SEQUENCE [LARGE SCALE GENOMIC DNA]</scope>
    <source>
        <strain evidence="8 9">DSM 6702</strain>
    </source>
</reference>
<accession>A0ABZ0SH36</accession>
<dbReference type="InterPro" id="IPR025963">
    <property type="entry name" value="FLgD_Tudor"/>
</dbReference>
<protein>
    <recommendedName>
        <fullName evidence="2 5">Basal-body rod modification protein FlgD</fullName>
    </recommendedName>
</protein>
<evidence type="ECO:0000256" key="3">
    <source>
        <dbReference type="ARBA" id="ARBA00022795"/>
    </source>
</evidence>
<organism evidence="8 9">
    <name type="scientific">Thiorhodovibrio winogradskyi</name>
    <dbReference type="NCBI Taxonomy" id="77007"/>
    <lineage>
        <taxon>Bacteria</taxon>
        <taxon>Pseudomonadati</taxon>
        <taxon>Pseudomonadota</taxon>
        <taxon>Gammaproteobacteria</taxon>
        <taxon>Chromatiales</taxon>
        <taxon>Chromatiaceae</taxon>
        <taxon>Thiorhodovibrio</taxon>
    </lineage>
</organism>
<evidence type="ECO:0000256" key="5">
    <source>
        <dbReference type="RuleBase" id="RU362076"/>
    </source>
</evidence>
<feature type="domain" description="FlgD/Vpr Ig-like" evidence="6">
    <location>
        <begin position="112"/>
        <end position="182"/>
    </location>
</feature>
<evidence type="ECO:0000313" key="9">
    <source>
        <dbReference type="Proteomes" id="UP001432180"/>
    </source>
</evidence>
<comment type="function">
    <text evidence="4 5">Required for flagellar hook formation. May act as a scaffolding protein.</text>
</comment>
<dbReference type="Pfam" id="PF13860">
    <property type="entry name" value="FlgD_ig"/>
    <property type="match status" value="1"/>
</dbReference>
<keyword evidence="3 5" id="KW-1005">Bacterial flagellum biogenesis</keyword>
<evidence type="ECO:0000259" key="7">
    <source>
        <dbReference type="Pfam" id="PF13861"/>
    </source>
</evidence>
<dbReference type="Pfam" id="PF13861">
    <property type="entry name" value="FLgD_tudor"/>
    <property type="match status" value="1"/>
</dbReference>
<evidence type="ECO:0000256" key="2">
    <source>
        <dbReference type="ARBA" id="ARBA00016013"/>
    </source>
</evidence>
<dbReference type="InterPro" id="IPR005648">
    <property type="entry name" value="FlgD"/>
</dbReference>
<sequence>MSAISLDALQDLGLATTASSSTGTAKKANDLNQSDFLALMTEQLSQQDPFEPQDNGDFIAQMAQFSSLSAMDELTNSFTVLAQSLSQGQAVQAATLVGRNVLVPTEFTELTDSGNIAGSVDLDRSAQNVTIDVVNQSGETVNQIVLESASAGLNDFQWDGMLANGSPAPAGVYEFRATATGAEVGAAAEVYLDASINSVSVNETGDLMLDVVGIGEIELEDIRRIN</sequence>
<evidence type="ECO:0000256" key="1">
    <source>
        <dbReference type="ARBA" id="ARBA00010577"/>
    </source>
</evidence>
<proteinExistence type="inferred from homology"/>
<evidence type="ECO:0000259" key="6">
    <source>
        <dbReference type="Pfam" id="PF13860"/>
    </source>
</evidence>
<dbReference type="Pfam" id="PF03963">
    <property type="entry name" value="FlgD"/>
    <property type="match status" value="1"/>
</dbReference>
<dbReference type="EMBL" id="CP121472">
    <property type="protein sequence ID" value="WPL19764.1"/>
    <property type="molecule type" value="Genomic_DNA"/>
</dbReference>
<dbReference type="Proteomes" id="UP001432180">
    <property type="component" value="Chromosome"/>
</dbReference>
<name>A0ABZ0SH36_9GAMM</name>
<dbReference type="Gene3D" id="2.60.40.4070">
    <property type="match status" value="1"/>
</dbReference>
<evidence type="ECO:0000256" key="4">
    <source>
        <dbReference type="ARBA" id="ARBA00024746"/>
    </source>
</evidence>
<dbReference type="InterPro" id="IPR025965">
    <property type="entry name" value="FlgD/Vpr_Ig-like"/>
</dbReference>
<feature type="domain" description="FlgD Tudor-like" evidence="7">
    <location>
        <begin position="89"/>
        <end position="223"/>
    </location>
</feature>